<dbReference type="Gene3D" id="3.40.50.1820">
    <property type="entry name" value="alpha/beta hydrolase"/>
    <property type="match status" value="1"/>
</dbReference>
<organism evidence="3 4">
    <name type="scientific">Chlamydia trachomatis serovar A (strain ATCC VR-571B / DSM 19440 / HAR-13)</name>
    <dbReference type="NCBI Taxonomy" id="315277"/>
    <lineage>
        <taxon>Bacteria</taxon>
        <taxon>Pseudomonadati</taxon>
        <taxon>Chlamydiota</taxon>
        <taxon>Chlamydiia</taxon>
        <taxon>Chlamydiales</taxon>
        <taxon>Chlamydiaceae</taxon>
        <taxon>Chlamydia/Chlamydophila group</taxon>
        <taxon>Chlamydia</taxon>
    </lineage>
</organism>
<dbReference type="AlphaFoldDB" id="A0A0H2X0K0"/>
<dbReference type="GO" id="GO:0016787">
    <property type="term" value="F:hydrolase activity"/>
    <property type="evidence" value="ECO:0007669"/>
    <property type="project" value="UniProtKB-KW"/>
</dbReference>
<keyword evidence="4" id="KW-1185">Reference proteome</keyword>
<evidence type="ECO:0000313" key="3">
    <source>
        <dbReference type="EMBL" id="AAX50402.1"/>
    </source>
</evidence>
<dbReference type="EMBL" id="CP000051">
    <property type="protein sequence ID" value="AAX50402.1"/>
    <property type="molecule type" value="Genomic_DNA"/>
</dbReference>
<feature type="signal peptide" evidence="1">
    <location>
        <begin position="1"/>
        <end position="18"/>
    </location>
</feature>
<reference evidence="3 4" key="1">
    <citation type="journal article" date="2005" name="Infect. Immun.">
        <title>Comparative genomic analysis of Chlamydia trachomatis oculotropic and genitotropic strains.</title>
        <authorList>
            <person name="Carlson J.H."/>
            <person name="Porcella S.F."/>
            <person name="McClarty G."/>
            <person name="Caldwell H.D."/>
        </authorList>
    </citation>
    <scope>NUCLEOTIDE SEQUENCE [LARGE SCALE GENOMIC DNA]</scope>
    <source>
        <strain evidence="4">ATCC VR-571B / DSM 19440 / HAR-13</strain>
    </source>
</reference>
<dbReference type="RefSeq" id="WP_011324597.1">
    <property type="nucleotide sequence ID" value="NC_007429.1"/>
</dbReference>
<evidence type="ECO:0000313" key="4">
    <source>
        <dbReference type="Proteomes" id="UP000002532"/>
    </source>
</evidence>
<accession>A0A0H2X0K0</accession>
<dbReference type="HOGENOM" id="CLU_048353_3_1_0"/>
<dbReference type="PANTHER" id="PTHR22946:SF0">
    <property type="entry name" value="DIENELACTONE HYDROLASE DOMAIN-CONTAINING PROTEIN"/>
    <property type="match status" value="1"/>
</dbReference>
<dbReference type="Proteomes" id="UP000002532">
    <property type="component" value="Chromosome"/>
</dbReference>
<evidence type="ECO:0000259" key="2">
    <source>
        <dbReference type="Pfam" id="PF12146"/>
    </source>
</evidence>
<feature type="chain" id="PRO_5002600696" evidence="1">
    <location>
        <begin position="19"/>
        <end position="315"/>
    </location>
</feature>
<keyword evidence="3" id="KW-0378">Hydrolase</keyword>
<dbReference type="Pfam" id="PF12146">
    <property type="entry name" value="Hydrolase_4"/>
    <property type="match status" value="1"/>
</dbReference>
<name>A0A0H2X0K0_CHLTA</name>
<dbReference type="KEGG" id="cta:CTA_0158"/>
<dbReference type="InterPro" id="IPR022742">
    <property type="entry name" value="Hydrolase_4"/>
</dbReference>
<protein>
    <submittedName>
        <fullName evidence="3">Alpha/beta hydrolase family protein</fullName>
    </submittedName>
</protein>
<sequence length="315" mass="34471">MKKFATFLCVLLSGSGFAAPVEVPGFPSIPATYITINDEELGLQEHCRGVNVLSCGYNLVGMFHTPTTPMPLGGYPTVIFFHGFRGNCTGKHGVYRDLARLLTANGIAVARFDMAGCGNSEGICDQIPARTYLRNGEDILATVAKYPEVNPHRIGIAGVSLGCHTTIHLASTYRPRDYTVQAISVWAPIADGVILLKEICATIGLTMTQFSDMGEVGKAFGFKQLPLKLCRDDIDFFLGIQDHILLLSLPRRIPVLHQQGLEDRVVSTAHQRLFLGAAPAQMLSKSYPETPHEIASSPYRQEVLQEILTHFQSNL</sequence>
<dbReference type="SUPFAM" id="SSF53474">
    <property type="entry name" value="alpha/beta-Hydrolases"/>
    <property type="match status" value="1"/>
</dbReference>
<evidence type="ECO:0000256" key="1">
    <source>
        <dbReference type="SAM" id="SignalP"/>
    </source>
</evidence>
<feature type="domain" description="Serine aminopeptidase S33" evidence="2">
    <location>
        <begin position="77"/>
        <end position="188"/>
    </location>
</feature>
<keyword evidence="1" id="KW-0732">Signal</keyword>
<dbReference type="PANTHER" id="PTHR22946">
    <property type="entry name" value="DIENELACTONE HYDROLASE DOMAIN-CONTAINING PROTEIN-RELATED"/>
    <property type="match status" value="1"/>
</dbReference>
<dbReference type="InterPro" id="IPR050261">
    <property type="entry name" value="FrsA_esterase"/>
</dbReference>
<dbReference type="InterPro" id="IPR029058">
    <property type="entry name" value="AB_hydrolase_fold"/>
</dbReference>
<gene>
    <name evidence="3" type="ordered locus">CTA_0158</name>
</gene>
<proteinExistence type="predicted"/>